<dbReference type="PRINTS" id="PR00063">
    <property type="entry name" value="RIBOSOMALL27"/>
</dbReference>
<organism evidence="7 8">
    <name type="scientific">Candidatus Uhrbacteria bacterium RIFCSPLOWO2_02_FULL_49_11</name>
    <dbReference type="NCBI Taxonomy" id="1802409"/>
    <lineage>
        <taxon>Bacteria</taxon>
        <taxon>Candidatus Uhriibacteriota</taxon>
    </lineage>
</organism>
<accession>A0A1F7VCL7</accession>
<dbReference type="Proteomes" id="UP000178264">
    <property type="component" value="Unassembled WGS sequence"/>
</dbReference>
<evidence type="ECO:0000313" key="8">
    <source>
        <dbReference type="Proteomes" id="UP000178264"/>
    </source>
</evidence>
<gene>
    <name evidence="7" type="ORF">A3I42_03590</name>
</gene>
<dbReference type="Gene3D" id="2.40.50.100">
    <property type="match status" value="1"/>
</dbReference>
<evidence type="ECO:0000313" key="7">
    <source>
        <dbReference type="EMBL" id="OGL87888.1"/>
    </source>
</evidence>
<proteinExistence type="inferred from homology"/>
<dbReference type="AlphaFoldDB" id="A0A1F7VCL7"/>
<dbReference type="EMBL" id="MGER01000045">
    <property type="protein sequence ID" value="OGL87888.1"/>
    <property type="molecule type" value="Genomic_DNA"/>
</dbReference>
<dbReference type="Pfam" id="PF01016">
    <property type="entry name" value="Ribosomal_L27"/>
    <property type="match status" value="1"/>
</dbReference>
<dbReference type="InterPro" id="IPR018261">
    <property type="entry name" value="Ribosomal_bL27_CS"/>
</dbReference>
<evidence type="ECO:0000256" key="3">
    <source>
        <dbReference type="ARBA" id="ARBA00023274"/>
    </source>
</evidence>
<evidence type="ECO:0000256" key="6">
    <source>
        <dbReference type="SAM" id="MobiDB-lite"/>
    </source>
</evidence>
<dbReference type="PANTHER" id="PTHR15893">
    <property type="entry name" value="RIBOSOMAL PROTEIN L27"/>
    <property type="match status" value="1"/>
</dbReference>
<name>A0A1F7VCL7_9BACT</name>
<feature type="compositionally biased region" description="Polar residues" evidence="6">
    <location>
        <begin position="8"/>
        <end position="19"/>
    </location>
</feature>
<evidence type="ECO:0000256" key="2">
    <source>
        <dbReference type="ARBA" id="ARBA00022980"/>
    </source>
</evidence>
<evidence type="ECO:0000256" key="1">
    <source>
        <dbReference type="ARBA" id="ARBA00010797"/>
    </source>
</evidence>
<dbReference type="SUPFAM" id="SSF110324">
    <property type="entry name" value="Ribosomal L27 protein-like"/>
    <property type="match status" value="1"/>
</dbReference>
<dbReference type="PROSITE" id="PS00831">
    <property type="entry name" value="RIBOSOMAL_L27"/>
    <property type="match status" value="1"/>
</dbReference>
<feature type="region of interest" description="Disordered" evidence="6">
    <location>
        <begin position="1"/>
        <end position="21"/>
    </location>
</feature>
<dbReference type="InterPro" id="IPR001684">
    <property type="entry name" value="Ribosomal_bL27"/>
</dbReference>
<protein>
    <recommendedName>
        <fullName evidence="4">Large ribosomal subunit protein bL27</fullName>
    </recommendedName>
    <alternativeName>
        <fullName evidence="5">50S ribosomal protein L27</fullName>
    </alternativeName>
</protein>
<reference evidence="7 8" key="1">
    <citation type="journal article" date="2016" name="Nat. Commun.">
        <title>Thousands of microbial genomes shed light on interconnected biogeochemical processes in an aquifer system.</title>
        <authorList>
            <person name="Anantharaman K."/>
            <person name="Brown C.T."/>
            <person name="Hug L.A."/>
            <person name="Sharon I."/>
            <person name="Castelle C.J."/>
            <person name="Probst A.J."/>
            <person name="Thomas B.C."/>
            <person name="Singh A."/>
            <person name="Wilkins M.J."/>
            <person name="Karaoz U."/>
            <person name="Brodie E.L."/>
            <person name="Williams K.H."/>
            <person name="Hubbard S.S."/>
            <person name="Banfield J.F."/>
        </authorList>
    </citation>
    <scope>NUCLEOTIDE SEQUENCE [LARGE SCALE GENOMIC DNA]</scope>
</reference>
<keyword evidence="3" id="KW-0687">Ribonucleoprotein</keyword>
<dbReference type="GO" id="GO:0022625">
    <property type="term" value="C:cytosolic large ribosomal subunit"/>
    <property type="evidence" value="ECO:0007669"/>
    <property type="project" value="TreeGrafter"/>
</dbReference>
<dbReference type="GO" id="GO:0003735">
    <property type="term" value="F:structural constituent of ribosome"/>
    <property type="evidence" value="ECO:0007669"/>
    <property type="project" value="InterPro"/>
</dbReference>
<evidence type="ECO:0000256" key="5">
    <source>
        <dbReference type="ARBA" id="ARBA00035477"/>
    </source>
</evidence>
<evidence type="ECO:0000256" key="4">
    <source>
        <dbReference type="ARBA" id="ARBA00035175"/>
    </source>
</evidence>
<keyword evidence="2 7" id="KW-0689">Ribosomal protein</keyword>
<comment type="similarity">
    <text evidence="1">Belongs to the bacterial ribosomal protein bL27 family.</text>
</comment>
<feature type="non-terminal residue" evidence="7">
    <location>
        <position position="61"/>
    </location>
</feature>
<dbReference type="PANTHER" id="PTHR15893:SF0">
    <property type="entry name" value="LARGE RIBOSOMAL SUBUNIT PROTEIN BL27M"/>
    <property type="match status" value="1"/>
</dbReference>
<dbReference type="GO" id="GO:0006412">
    <property type="term" value="P:translation"/>
    <property type="evidence" value="ECO:0007669"/>
    <property type="project" value="InterPro"/>
</dbReference>
<comment type="caution">
    <text evidence="7">The sequence shown here is derived from an EMBL/GenBank/DDBJ whole genome shotgun (WGS) entry which is preliminary data.</text>
</comment>
<sequence>MAHKKAGGSTSYGRDSQGQRLGIKRYGGEKVLPGMIIARQRGLKYHLGTGVKRGSDDTIYA</sequence>